<reference evidence="1 2" key="1">
    <citation type="journal article" date="2015" name="Genome Biol. Evol.">
        <title>Comparative Genomics of a Bacterivorous Green Alga Reveals Evolutionary Causalities and Consequences of Phago-Mixotrophic Mode of Nutrition.</title>
        <authorList>
            <person name="Burns J.A."/>
            <person name="Paasch A."/>
            <person name="Narechania A."/>
            <person name="Kim E."/>
        </authorList>
    </citation>
    <scope>NUCLEOTIDE SEQUENCE [LARGE SCALE GENOMIC DNA]</scope>
    <source>
        <strain evidence="1 2">PLY_AMNH</strain>
    </source>
</reference>
<keyword evidence="2" id="KW-1185">Reference proteome</keyword>
<accession>A0AAE0KYA1</accession>
<protein>
    <submittedName>
        <fullName evidence="1">Uncharacterized protein</fullName>
    </submittedName>
</protein>
<dbReference type="EMBL" id="LGRX02014068">
    <property type="protein sequence ID" value="KAK3265216.1"/>
    <property type="molecule type" value="Genomic_DNA"/>
</dbReference>
<organism evidence="1 2">
    <name type="scientific">Cymbomonas tetramitiformis</name>
    <dbReference type="NCBI Taxonomy" id="36881"/>
    <lineage>
        <taxon>Eukaryota</taxon>
        <taxon>Viridiplantae</taxon>
        <taxon>Chlorophyta</taxon>
        <taxon>Pyramimonadophyceae</taxon>
        <taxon>Pyramimonadales</taxon>
        <taxon>Pyramimonadaceae</taxon>
        <taxon>Cymbomonas</taxon>
    </lineage>
</organism>
<evidence type="ECO:0000313" key="2">
    <source>
        <dbReference type="Proteomes" id="UP001190700"/>
    </source>
</evidence>
<dbReference type="Proteomes" id="UP001190700">
    <property type="component" value="Unassembled WGS sequence"/>
</dbReference>
<proteinExistence type="predicted"/>
<comment type="caution">
    <text evidence="1">The sequence shown here is derived from an EMBL/GenBank/DDBJ whole genome shotgun (WGS) entry which is preliminary data.</text>
</comment>
<evidence type="ECO:0000313" key="1">
    <source>
        <dbReference type="EMBL" id="KAK3265216.1"/>
    </source>
</evidence>
<sequence length="301" mass="34839">MKSVAVPRLSKDQFLEQNMEILEKLKEPKERTLFRKYIAWIPTLTESYGWSDVYDFHAQVRDDYEQGRLATWDPVPLAFKFQYSFAETLGDAQKHLTEERGAPSVPEVTAVKEREDVRWKEAAWGLPGAEEVVRGVATGFRWQQEQPTELFRVENYVPLEHQEKVQRKLLEEEDAGGMGFEMLIELVEYLGFDVAPERVQQVAAECRHVAGLQKVRVKEVERLVGQLMFYARVVYGAKMFLRTGYGFQGRARRMRKFFDKVPEAPSQDLPWLARMLQTNNGQAVVSNKRPVVRDFFAVDAA</sequence>
<gene>
    <name evidence="1" type="ORF">CYMTET_26090</name>
</gene>
<name>A0AAE0KYA1_9CHLO</name>
<dbReference type="AlphaFoldDB" id="A0AAE0KYA1"/>